<accession>A0A0G0XLX6</accession>
<feature type="transmembrane region" description="Helical" evidence="5">
    <location>
        <begin position="10"/>
        <end position="28"/>
    </location>
</feature>
<evidence type="ECO:0000313" key="7">
    <source>
        <dbReference type="EMBL" id="KKR88657.1"/>
    </source>
</evidence>
<feature type="transmembrane region" description="Helical" evidence="5">
    <location>
        <begin position="269"/>
        <end position="289"/>
    </location>
</feature>
<dbReference type="Proteomes" id="UP000033918">
    <property type="component" value="Unassembled WGS sequence"/>
</dbReference>
<proteinExistence type="predicted"/>
<evidence type="ECO:0000256" key="2">
    <source>
        <dbReference type="ARBA" id="ARBA00022692"/>
    </source>
</evidence>
<keyword evidence="3 5" id="KW-1133">Transmembrane helix</keyword>
<feature type="transmembrane region" description="Helical" evidence="5">
    <location>
        <begin position="388"/>
        <end position="411"/>
    </location>
</feature>
<dbReference type="EMBL" id="LCAK01000004">
    <property type="protein sequence ID" value="KKR88657.1"/>
    <property type="molecule type" value="Genomic_DNA"/>
</dbReference>
<feature type="transmembrane region" description="Helical" evidence="5">
    <location>
        <begin position="189"/>
        <end position="206"/>
    </location>
</feature>
<feature type="transmembrane region" description="Helical" evidence="5">
    <location>
        <begin position="70"/>
        <end position="88"/>
    </location>
</feature>
<evidence type="ECO:0000313" key="8">
    <source>
        <dbReference type="Proteomes" id="UP000033918"/>
    </source>
</evidence>
<dbReference type="InterPro" id="IPR007016">
    <property type="entry name" value="O-antigen_ligase-rel_domated"/>
</dbReference>
<name>A0A0G0XLX6_9BACT</name>
<dbReference type="GO" id="GO:0016874">
    <property type="term" value="F:ligase activity"/>
    <property type="evidence" value="ECO:0007669"/>
    <property type="project" value="UniProtKB-KW"/>
</dbReference>
<evidence type="ECO:0000256" key="5">
    <source>
        <dbReference type="SAM" id="Phobius"/>
    </source>
</evidence>
<evidence type="ECO:0000256" key="1">
    <source>
        <dbReference type="ARBA" id="ARBA00004141"/>
    </source>
</evidence>
<gene>
    <name evidence="7" type="ORF">UU38_C0004G0019</name>
</gene>
<protein>
    <submittedName>
        <fullName evidence="7">O-antigen ligase-related protein</fullName>
    </submittedName>
</protein>
<keyword evidence="7" id="KW-0436">Ligase</keyword>
<dbReference type="PANTHER" id="PTHR37422:SF17">
    <property type="entry name" value="O-ANTIGEN LIGASE"/>
    <property type="match status" value="1"/>
</dbReference>
<reference evidence="7 8" key="1">
    <citation type="journal article" date="2015" name="Nature">
        <title>rRNA introns, odd ribosomes, and small enigmatic genomes across a large radiation of phyla.</title>
        <authorList>
            <person name="Brown C.T."/>
            <person name="Hug L.A."/>
            <person name="Thomas B.C."/>
            <person name="Sharon I."/>
            <person name="Castelle C.J."/>
            <person name="Singh A."/>
            <person name="Wilkins M.J."/>
            <person name="Williams K.H."/>
            <person name="Banfield J.F."/>
        </authorList>
    </citation>
    <scope>NUCLEOTIDE SEQUENCE [LARGE SCALE GENOMIC DNA]</scope>
</reference>
<dbReference type="GO" id="GO:0016020">
    <property type="term" value="C:membrane"/>
    <property type="evidence" value="ECO:0007669"/>
    <property type="project" value="UniProtKB-SubCell"/>
</dbReference>
<dbReference type="Pfam" id="PF04932">
    <property type="entry name" value="Wzy_C"/>
    <property type="match status" value="1"/>
</dbReference>
<evidence type="ECO:0000256" key="4">
    <source>
        <dbReference type="ARBA" id="ARBA00023136"/>
    </source>
</evidence>
<dbReference type="InterPro" id="IPR051533">
    <property type="entry name" value="WaaL-like"/>
</dbReference>
<feature type="transmembrane region" description="Helical" evidence="5">
    <location>
        <begin position="40"/>
        <end position="58"/>
    </location>
</feature>
<keyword evidence="2 5" id="KW-0812">Transmembrane</keyword>
<feature type="transmembrane region" description="Helical" evidence="5">
    <location>
        <begin position="123"/>
        <end position="144"/>
    </location>
</feature>
<organism evidence="7 8">
    <name type="scientific">Candidatus Wolfebacteria bacterium GW2011_GWB1_41_12</name>
    <dbReference type="NCBI Taxonomy" id="1619006"/>
    <lineage>
        <taxon>Bacteria</taxon>
        <taxon>Candidatus Wolfeibacteriota</taxon>
    </lineage>
</organism>
<dbReference type="AlphaFoldDB" id="A0A0G0XLX6"/>
<feature type="transmembrane region" description="Helical" evidence="5">
    <location>
        <begin position="236"/>
        <end position="257"/>
    </location>
</feature>
<feature type="transmembrane region" description="Helical" evidence="5">
    <location>
        <begin position="352"/>
        <end position="376"/>
    </location>
</feature>
<keyword evidence="4 5" id="KW-0472">Membrane</keyword>
<feature type="domain" description="O-antigen ligase-related" evidence="6">
    <location>
        <begin position="221"/>
        <end position="369"/>
    </location>
</feature>
<sequence length="436" mass="51113">MRYLNKIEKYIFFTFLFAIPIHTRKILWQKSWFFNEWESIFLYGTDILIVILLIFWLINGKKYPILIDKYDYFLFLFALISFGSAYFAVDSKIAWYQLLKLAEFYLLYFYLKSCALRKFPFIFSLTAVLAGGIFQALIVFLQYLKQGSLGLKYLGESLLLKDLQGVAVFINSGGDKILRGYGTTPHPNVVGAYIFLAIFALYFIWIYGKKNNWFGVAAYSFLMAGLFLTFSRTLAALFFLGFLIRFLVTNIIPRFRNKYLEKDRQYRKIFVLIFVVTVVTTSAFSYLLWPEVSSRINISGTEEAVQLRVFYARQTLDRDFSWFGVGIGNHIPWLRQTLPALPRNAYQPVHNIYLLILNETGILGLMSFLLFMFFLIVDFVRRNMMSHLYHFSFLILFASFLLMGLTDHFLWSLQEGKLLLWVMIALMTDKHTLDNI</sequence>
<comment type="caution">
    <text evidence="7">The sequence shown here is derived from an EMBL/GenBank/DDBJ whole genome shotgun (WGS) entry which is preliminary data.</text>
</comment>
<dbReference type="PANTHER" id="PTHR37422">
    <property type="entry name" value="TEICHURONIC ACID BIOSYNTHESIS PROTEIN TUAE"/>
    <property type="match status" value="1"/>
</dbReference>
<evidence type="ECO:0000256" key="3">
    <source>
        <dbReference type="ARBA" id="ARBA00022989"/>
    </source>
</evidence>
<comment type="subcellular location">
    <subcellularLocation>
        <location evidence="1">Membrane</location>
        <topology evidence="1">Multi-pass membrane protein</topology>
    </subcellularLocation>
</comment>
<evidence type="ECO:0000259" key="6">
    <source>
        <dbReference type="Pfam" id="PF04932"/>
    </source>
</evidence>